<feature type="transmembrane region" description="Helical" evidence="7">
    <location>
        <begin position="190"/>
        <end position="209"/>
    </location>
</feature>
<comment type="subcellular location">
    <subcellularLocation>
        <location evidence="1 7">Cell membrane</location>
        <topology evidence="1 7">Multi-pass membrane protein</topology>
    </subcellularLocation>
</comment>
<name>A0A1X7HL17_9PROT</name>
<protein>
    <submittedName>
        <fullName evidence="9">NitT/TauT family transport system permease protein</fullName>
    </submittedName>
</protein>
<dbReference type="AlphaFoldDB" id="A0A1X7HL17"/>
<dbReference type="SUPFAM" id="SSF161098">
    <property type="entry name" value="MetI-like"/>
    <property type="match status" value="1"/>
</dbReference>
<feature type="transmembrane region" description="Helical" evidence="7">
    <location>
        <begin position="134"/>
        <end position="153"/>
    </location>
</feature>
<reference evidence="9 10" key="1">
    <citation type="submission" date="2017-04" db="EMBL/GenBank/DDBJ databases">
        <authorList>
            <person name="Afonso C.L."/>
            <person name="Miller P.J."/>
            <person name="Scott M.A."/>
            <person name="Spackman E."/>
            <person name="Goraichik I."/>
            <person name="Dimitrov K.M."/>
            <person name="Suarez D.L."/>
            <person name="Swayne D.E."/>
        </authorList>
    </citation>
    <scope>NUCLEOTIDE SEQUENCE [LARGE SCALE GENOMIC DNA]</scope>
    <source>
        <strain evidence="9 10">A2P</strain>
    </source>
</reference>
<evidence type="ECO:0000256" key="6">
    <source>
        <dbReference type="ARBA" id="ARBA00023136"/>
    </source>
</evidence>
<comment type="similarity">
    <text evidence="7">Belongs to the binding-protein-dependent transport system permease family.</text>
</comment>
<dbReference type="GO" id="GO:0005886">
    <property type="term" value="C:plasma membrane"/>
    <property type="evidence" value="ECO:0007669"/>
    <property type="project" value="UniProtKB-SubCell"/>
</dbReference>
<dbReference type="PANTHER" id="PTHR30151:SF0">
    <property type="entry name" value="ABC TRANSPORTER PERMEASE PROTEIN MJ0413-RELATED"/>
    <property type="match status" value="1"/>
</dbReference>
<evidence type="ECO:0000313" key="10">
    <source>
        <dbReference type="Proteomes" id="UP000192936"/>
    </source>
</evidence>
<dbReference type="PANTHER" id="PTHR30151">
    <property type="entry name" value="ALKANE SULFONATE ABC TRANSPORTER-RELATED, MEMBRANE SUBUNIT"/>
    <property type="match status" value="1"/>
</dbReference>
<evidence type="ECO:0000256" key="3">
    <source>
        <dbReference type="ARBA" id="ARBA00022475"/>
    </source>
</evidence>
<feature type="transmembrane region" description="Helical" evidence="7">
    <location>
        <begin position="106"/>
        <end position="128"/>
    </location>
</feature>
<keyword evidence="2 7" id="KW-0813">Transport</keyword>
<evidence type="ECO:0000259" key="8">
    <source>
        <dbReference type="PROSITE" id="PS50928"/>
    </source>
</evidence>
<dbReference type="GO" id="GO:0055085">
    <property type="term" value="P:transmembrane transport"/>
    <property type="evidence" value="ECO:0007669"/>
    <property type="project" value="InterPro"/>
</dbReference>
<dbReference type="Proteomes" id="UP000192936">
    <property type="component" value="Unassembled WGS sequence"/>
</dbReference>
<keyword evidence="4 7" id="KW-0812">Transmembrane</keyword>
<sequence length="259" mass="27979">MSVPMKDGSIKRRPLKRGWTDTLLLVVLLLAVWQGLAWVIGAAELPSPFTTIAFTGRLLTSPSFWPHLLETAKAFGVALLLSVVIGLATGFLLGMNRFAGDLLEPVLVAVYSVPKITLYPILLLLFGLGIAAKVAFGTIHGVIPIALFTLAAVRNTRPVLLKTGRVMGLSTREMISGILLPAAMPEIFTGLRLGFSLTLIGTLLGEMFASQRGLGFMLMNAIGLHNVDVIMALTFLLVLFAGCASGFLLYLNRRFYQHV</sequence>
<evidence type="ECO:0000256" key="2">
    <source>
        <dbReference type="ARBA" id="ARBA00022448"/>
    </source>
</evidence>
<keyword evidence="3" id="KW-1003">Cell membrane</keyword>
<dbReference type="InterPro" id="IPR000515">
    <property type="entry name" value="MetI-like"/>
</dbReference>
<dbReference type="EMBL" id="FXAK01000009">
    <property type="protein sequence ID" value="SMF88622.1"/>
    <property type="molecule type" value="Genomic_DNA"/>
</dbReference>
<dbReference type="RefSeq" id="WP_244560988.1">
    <property type="nucleotide sequence ID" value="NZ_FXAK01000009.1"/>
</dbReference>
<feature type="transmembrane region" description="Helical" evidence="7">
    <location>
        <begin position="74"/>
        <end position="94"/>
    </location>
</feature>
<keyword evidence="5 7" id="KW-1133">Transmembrane helix</keyword>
<dbReference type="CDD" id="cd06261">
    <property type="entry name" value="TM_PBP2"/>
    <property type="match status" value="1"/>
</dbReference>
<dbReference type="Gene3D" id="1.10.3720.10">
    <property type="entry name" value="MetI-like"/>
    <property type="match status" value="1"/>
</dbReference>
<evidence type="ECO:0000256" key="4">
    <source>
        <dbReference type="ARBA" id="ARBA00022692"/>
    </source>
</evidence>
<evidence type="ECO:0000313" key="9">
    <source>
        <dbReference type="EMBL" id="SMF88622.1"/>
    </source>
</evidence>
<evidence type="ECO:0000256" key="1">
    <source>
        <dbReference type="ARBA" id="ARBA00004651"/>
    </source>
</evidence>
<accession>A0A1X7HL17</accession>
<keyword evidence="6 7" id="KW-0472">Membrane</keyword>
<feature type="domain" description="ABC transmembrane type-1" evidence="8">
    <location>
        <begin position="68"/>
        <end position="248"/>
    </location>
</feature>
<proteinExistence type="inferred from homology"/>
<dbReference type="PROSITE" id="PS50928">
    <property type="entry name" value="ABC_TM1"/>
    <property type="match status" value="1"/>
</dbReference>
<dbReference type="STRING" id="286727.SAMN02982917_6464"/>
<gene>
    <name evidence="9" type="ORF">SAMN02982917_6464</name>
</gene>
<evidence type="ECO:0000256" key="5">
    <source>
        <dbReference type="ARBA" id="ARBA00022989"/>
    </source>
</evidence>
<dbReference type="InterPro" id="IPR035906">
    <property type="entry name" value="MetI-like_sf"/>
</dbReference>
<dbReference type="Pfam" id="PF00528">
    <property type="entry name" value="BPD_transp_1"/>
    <property type="match status" value="1"/>
</dbReference>
<feature type="transmembrane region" description="Helical" evidence="7">
    <location>
        <begin position="229"/>
        <end position="251"/>
    </location>
</feature>
<evidence type="ECO:0000256" key="7">
    <source>
        <dbReference type="RuleBase" id="RU363032"/>
    </source>
</evidence>
<organism evidence="9 10">
    <name type="scientific">Azospirillum oryzae</name>
    <dbReference type="NCBI Taxonomy" id="286727"/>
    <lineage>
        <taxon>Bacteria</taxon>
        <taxon>Pseudomonadati</taxon>
        <taxon>Pseudomonadota</taxon>
        <taxon>Alphaproteobacteria</taxon>
        <taxon>Rhodospirillales</taxon>
        <taxon>Azospirillaceae</taxon>
        <taxon>Azospirillum</taxon>
    </lineage>
</organism>